<dbReference type="PANTHER" id="PTHR11040">
    <property type="entry name" value="ZINC/IRON TRANSPORTER"/>
    <property type="match status" value="1"/>
</dbReference>
<feature type="transmembrane region" description="Helical" evidence="5">
    <location>
        <begin position="45"/>
        <end position="70"/>
    </location>
</feature>
<feature type="transmembrane region" description="Helical" evidence="5">
    <location>
        <begin position="125"/>
        <end position="147"/>
    </location>
</feature>
<keyword evidence="8" id="KW-1185">Reference proteome</keyword>
<feature type="transmembrane region" description="Helical" evidence="5">
    <location>
        <begin position="290"/>
        <end position="310"/>
    </location>
</feature>
<feature type="chain" id="PRO_5012666041" evidence="6">
    <location>
        <begin position="20"/>
        <end position="351"/>
    </location>
</feature>
<keyword evidence="4 5" id="KW-0472">Membrane</keyword>
<dbReference type="GO" id="GO:0005886">
    <property type="term" value="C:plasma membrane"/>
    <property type="evidence" value="ECO:0007669"/>
    <property type="project" value="TreeGrafter"/>
</dbReference>
<gene>
    <name evidence="7" type="ORF">BCR36DRAFT_363246</name>
</gene>
<dbReference type="Pfam" id="PF02535">
    <property type="entry name" value="Zip"/>
    <property type="match status" value="1"/>
</dbReference>
<organism evidence="7 8">
    <name type="scientific">Piromyces finnis</name>
    <dbReference type="NCBI Taxonomy" id="1754191"/>
    <lineage>
        <taxon>Eukaryota</taxon>
        <taxon>Fungi</taxon>
        <taxon>Fungi incertae sedis</taxon>
        <taxon>Chytridiomycota</taxon>
        <taxon>Chytridiomycota incertae sedis</taxon>
        <taxon>Neocallimastigomycetes</taxon>
        <taxon>Neocallimastigales</taxon>
        <taxon>Neocallimastigaceae</taxon>
        <taxon>Piromyces</taxon>
    </lineage>
</organism>
<feature type="transmembrane region" description="Helical" evidence="5">
    <location>
        <begin position="199"/>
        <end position="218"/>
    </location>
</feature>
<dbReference type="OrthoDB" id="448280at2759"/>
<keyword evidence="3 5" id="KW-1133">Transmembrane helix</keyword>
<sequence length="351" mass="39286">MKYYQFLLLCLLFIQIINAHGIHHHDDEEEGEEHDHEHEEDEEQYAAWVTILGIVGIIACSFIGTILPVIYSKKSIFKESSLFFSCVKLFGTGVILSTAFIHMIIPSDQILTSEYTNKLFNEKYTSFAGVFAILGIVITHVVQVYTIKQYLETDLSNPENVYHEKNSKTISIADVDGCVEEQHGILHLMENKEKQTISYLLEIGISLHSILIGIAFGMTRDKELIVLMVALMFHQFFEGISLSSVFVEAHFKHAISIIVMIITYSCTLPIGGIIGLLIRSSVESTNSAYLTIQGIIDAVAGGILVYDDTVNILSRHCNSDRFKASSLGRKNIQLICFYLGILTLAIIGIWA</sequence>
<feature type="transmembrane region" description="Helical" evidence="5">
    <location>
        <begin position="224"/>
        <end position="247"/>
    </location>
</feature>
<evidence type="ECO:0000256" key="3">
    <source>
        <dbReference type="ARBA" id="ARBA00022989"/>
    </source>
</evidence>
<evidence type="ECO:0000256" key="2">
    <source>
        <dbReference type="ARBA" id="ARBA00022692"/>
    </source>
</evidence>
<feature type="transmembrane region" description="Helical" evidence="5">
    <location>
        <begin position="82"/>
        <end position="105"/>
    </location>
</feature>
<dbReference type="PANTHER" id="PTHR11040:SF44">
    <property type="entry name" value="PROTEIN ZNTC-RELATED"/>
    <property type="match status" value="1"/>
</dbReference>
<evidence type="ECO:0000256" key="1">
    <source>
        <dbReference type="ARBA" id="ARBA00004141"/>
    </source>
</evidence>
<dbReference type="EMBL" id="MCFH01000073">
    <property type="protein sequence ID" value="ORX41997.1"/>
    <property type="molecule type" value="Genomic_DNA"/>
</dbReference>
<evidence type="ECO:0000256" key="6">
    <source>
        <dbReference type="SAM" id="SignalP"/>
    </source>
</evidence>
<reference evidence="7 8" key="1">
    <citation type="submission" date="2016-08" db="EMBL/GenBank/DDBJ databases">
        <title>Genomes of anaerobic fungi encode conserved fungal cellulosomes for biomass hydrolysis.</title>
        <authorList>
            <consortium name="DOE Joint Genome Institute"/>
            <person name="Haitjema C.H."/>
            <person name="Gilmore S.P."/>
            <person name="Henske J.K."/>
            <person name="Solomon K.V."/>
            <person name="De Groot R."/>
            <person name="Kuo A."/>
            <person name="Mondo S.J."/>
            <person name="Salamov A.A."/>
            <person name="Labutti K."/>
            <person name="Zhao Z."/>
            <person name="Chiniquy J."/>
            <person name="Barry K."/>
            <person name="Brewer H.M."/>
            <person name="Purvine S.O."/>
            <person name="Wright A.T."/>
            <person name="Boxma B."/>
            <person name="Van Alen T."/>
            <person name="Hackstein J.H."/>
            <person name="Baker S.E."/>
            <person name="Grigoriev I.V."/>
            <person name="O'Malley M.A."/>
        </authorList>
    </citation>
    <scope>NUCLEOTIDE SEQUENCE [LARGE SCALE GENOMIC DNA]</scope>
    <source>
        <strain evidence="8">finn</strain>
    </source>
</reference>
<dbReference type="AlphaFoldDB" id="A0A1Y1UVN6"/>
<feature type="transmembrane region" description="Helical" evidence="5">
    <location>
        <begin position="254"/>
        <end position="278"/>
    </location>
</feature>
<comment type="subcellular location">
    <subcellularLocation>
        <location evidence="1">Membrane</location>
        <topology evidence="1">Multi-pass membrane protein</topology>
    </subcellularLocation>
</comment>
<comment type="caution">
    <text evidence="7">The sequence shown here is derived from an EMBL/GenBank/DDBJ whole genome shotgun (WGS) entry which is preliminary data.</text>
</comment>
<keyword evidence="2 5" id="KW-0812">Transmembrane</keyword>
<evidence type="ECO:0000313" key="7">
    <source>
        <dbReference type="EMBL" id="ORX41997.1"/>
    </source>
</evidence>
<name>A0A1Y1UVN6_9FUNG</name>
<evidence type="ECO:0000313" key="8">
    <source>
        <dbReference type="Proteomes" id="UP000193719"/>
    </source>
</evidence>
<keyword evidence="6" id="KW-0732">Signal</keyword>
<feature type="signal peptide" evidence="6">
    <location>
        <begin position="1"/>
        <end position="19"/>
    </location>
</feature>
<accession>A0A1Y1UVN6</accession>
<evidence type="ECO:0000256" key="5">
    <source>
        <dbReference type="SAM" id="Phobius"/>
    </source>
</evidence>
<dbReference type="GO" id="GO:0005385">
    <property type="term" value="F:zinc ion transmembrane transporter activity"/>
    <property type="evidence" value="ECO:0007669"/>
    <property type="project" value="TreeGrafter"/>
</dbReference>
<proteinExistence type="predicted"/>
<dbReference type="InterPro" id="IPR003689">
    <property type="entry name" value="ZIP"/>
</dbReference>
<reference evidence="7 8" key="2">
    <citation type="submission" date="2016-08" db="EMBL/GenBank/DDBJ databases">
        <title>Pervasive Adenine N6-methylation of Active Genes in Fungi.</title>
        <authorList>
            <consortium name="DOE Joint Genome Institute"/>
            <person name="Mondo S.J."/>
            <person name="Dannebaum R.O."/>
            <person name="Kuo R.C."/>
            <person name="Labutti K."/>
            <person name="Haridas S."/>
            <person name="Kuo A."/>
            <person name="Salamov A."/>
            <person name="Ahrendt S.R."/>
            <person name="Lipzen A."/>
            <person name="Sullivan W."/>
            <person name="Andreopoulos W.B."/>
            <person name="Clum A."/>
            <person name="Lindquist E."/>
            <person name="Daum C."/>
            <person name="Ramamoorthy G.K."/>
            <person name="Gryganskyi A."/>
            <person name="Culley D."/>
            <person name="Magnuson J.K."/>
            <person name="James T.Y."/>
            <person name="O'Malley M.A."/>
            <person name="Stajich J.E."/>
            <person name="Spatafora J.W."/>
            <person name="Visel A."/>
            <person name="Grigoriev I.V."/>
        </authorList>
    </citation>
    <scope>NUCLEOTIDE SEQUENCE [LARGE SCALE GENOMIC DNA]</scope>
    <source>
        <strain evidence="8">finn</strain>
    </source>
</reference>
<dbReference type="Proteomes" id="UP000193719">
    <property type="component" value="Unassembled WGS sequence"/>
</dbReference>
<evidence type="ECO:0000256" key="4">
    <source>
        <dbReference type="ARBA" id="ARBA00023136"/>
    </source>
</evidence>
<protein>
    <submittedName>
        <fullName evidence="7">Zinc/iron permease</fullName>
    </submittedName>
</protein>
<dbReference type="STRING" id="1754191.A0A1Y1UVN6"/>
<feature type="transmembrane region" description="Helical" evidence="5">
    <location>
        <begin position="331"/>
        <end position="350"/>
    </location>
</feature>